<comment type="caution">
    <text evidence="2">The sequence shown here is derived from an EMBL/GenBank/DDBJ whole genome shotgun (WGS) entry which is preliminary data.</text>
</comment>
<feature type="signal peptide" evidence="1">
    <location>
        <begin position="1"/>
        <end position="21"/>
    </location>
</feature>
<evidence type="ECO:0000313" key="2">
    <source>
        <dbReference type="EMBL" id="MTE26165.1"/>
    </source>
</evidence>
<dbReference type="PROSITE" id="PS51257">
    <property type="entry name" value="PROKAR_LIPOPROTEIN"/>
    <property type="match status" value="1"/>
</dbReference>
<dbReference type="AlphaFoldDB" id="A0A7K1GAV0"/>
<keyword evidence="1" id="KW-0732">Signal</keyword>
<protein>
    <submittedName>
        <fullName evidence="2">Uncharacterized protein</fullName>
    </submittedName>
</protein>
<organism evidence="2 3">
    <name type="scientific">Winogradskyella ouciana</name>
    <dbReference type="NCBI Taxonomy" id="2608631"/>
    <lineage>
        <taxon>Bacteria</taxon>
        <taxon>Pseudomonadati</taxon>
        <taxon>Bacteroidota</taxon>
        <taxon>Flavobacteriia</taxon>
        <taxon>Flavobacteriales</taxon>
        <taxon>Flavobacteriaceae</taxon>
        <taxon>Winogradskyella</taxon>
    </lineage>
</organism>
<dbReference type="RefSeq" id="WP_155088004.1">
    <property type="nucleotide sequence ID" value="NZ_WJYA01000004.1"/>
</dbReference>
<gene>
    <name evidence="2" type="ORF">F1003_04395</name>
</gene>
<name>A0A7K1GAV0_9FLAO</name>
<evidence type="ECO:0000256" key="1">
    <source>
        <dbReference type="SAM" id="SignalP"/>
    </source>
</evidence>
<proteinExistence type="predicted"/>
<reference evidence="2 3" key="1">
    <citation type="submission" date="2019-11" db="EMBL/GenBank/DDBJ databases">
        <title>Winogradskyella ouciana sp. nov., isolated from the hadal seawater of the Mariana Trench.</title>
        <authorList>
            <person name="Liu R."/>
        </authorList>
    </citation>
    <scope>NUCLEOTIDE SEQUENCE [LARGE SCALE GENOMIC DNA]</scope>
    <source>
        <strain evidence="2 3">ZXX205</strain>
    </source>
</reference>
<keyword evidence="3" id="KW-1185">Reference proteome</keyword>
<sequence>MKQRTALYLLFILLAFSSCRKEETEFIQEPEEEVLVANSNIATLIERTSSNDGSVDNIVDRANCFDIAFPYEVNVNGTPLTVNSQEDYAFIECVFDESDSDTDTLNINFPITIVLADFSEIIINNIAEFNTYSSGCNGEDVADDDIECIDFQYPIEASTFNPNNELLETVILENDNDLFDFVQDINDDTIVTIDFPATVILADNSEVIINNFTELETTIANAINTCDEDDDYDYNDDDCNGCTTAQVEILLTSCSNWQVDKLERNAMDYDDAYEGYDFNFFTDGTMSVFWNTTTVYGTWATSGSGNNIEVLIDVPALPLCNNNWILHEIDNCSDNTKVDFRVGDDDRLRYENDCN</sequence>
<evidence type="ECO:0000313" key="3">
    <source>
        <dbReference type="Proteomes" id="UP000447545"/>
    </source>
</evidence>
<dbReference type="Proteomes" id="UP000447545">
    <property type="component" value="Unassembled WGS sequence"/>
</dbReference>
<dbReference type="EMBL" id="WJYA01000004">
    <property type="protein sequence ID" value="MTE26165.1"/>
    <property type="molecule type" value="Genomic_DNA"/>
</dbReference>
<feature type="chain" id="PRO_5029828978" evidence="1">
    <location>
        <begin position="22"/>
        <end position="355"/>
    </location>
</feature>
<accession>A0A7K1GAV0</accession>